<evidence type="ECO:0000313" key="10">
    <source>
        <dbReference type="Proteomes" id="UP000499080"/>
    </source>
</evidence>
<organism evidence="9 10">
    <name type="scientific">Araneus ventricosus</name>
    <name type="common">Orbweaver spider</name>
    <name type="synonym">Epeira ventricosa</name>
    <dbReference type="NCBI Taxonomy" id="182803"/>
    <lineage>
        <taxon>Eukaryota</taxon>
        <taxon>Metazoa</taxon>
        <taxon>Ecdysozoa</taxon>
        <taxon>Arthropoda</taxon>
        <taxon>Chelicerata</taxon>
        <taxon>Arachnida</taxon>
        <taxon>Araneae</taxon>
        <taxon>Araneomorphae</taxon>
        <taxon>Entelegynae</taxon>
        <taxon>Araneoidea</taxon>
        <taxon>Araneidae</taxon>
        <taxon>Araneus</taxon>
    </lineage>
</organism>
<dbReference type="GO" id="GO:0016787">
    <property type="term" value="F:hydrolase activity"/>
    <property type="evidence" value="ECO:0007669"/>
    <property type="project" value="UniProtKB-KW"/>
</dbReference>
<evidence type="ECO:0000256" key="3">
    <source>
        <dbReference type="ARBA" id="ARBA00022695"/>
    </source>
</evidence>
<reference evidence="9 10" key="1">
    <citation type="journal article" date="2019" name="Sci. Rep.">
        <title>Orb-weaving spider Araneus ventricosus genome elucidates the spidroin gene catalogue.</title>
        <authorList>
            <person name="Kono N."/>
            <person name="Nakamura H."/>
            <person name="Ohtoshi R."/>
            <person name="Moran D.A.P."/>
            <person name="Shinohara A."/>
            <person name="Yoshida Y."/>
            <person name="Fujiwara M."/>
            <person name="Mori M."/>
            <person name="Tomita M."/>
            <person name="Arakawa K."/>
        </authorList>
    </citation>
    <scope>NUCLEOTIDE SEQUENCE [LARGE SCALE GENOMIC DNA]</scope>
</reference>
<dbReference type="GO" id="GO:0003964">
    <property type="term" value="F:RNA-directed DNA polymerase activity"/>
    <property type="evidence" value="ECO:0007669"/>
    <property type="project" value="UniProtKB-KW"/>
</dbReference>
<dbReference type="InterPro" id="IPR043128">
    <property type="entry name" value="Rev_trsase/Diguanyl_cyclase"/>
</dbReference>
<dbReference type="GO" id="GO:0004519">
    <property type="term" value="F:endonuclease activity"/>
    <property type="evidence" value="ECO:0007669"/>
    <property type="project" value="UniProtKB-KW"/>
</dbReference>
<keyword evidence="7" id="KW-0695">RNA-directed DNA polymerase</keyword>
<comment type="caution">
    <text evidence="9">The sequence shown here is derived from an EMBL/GenBank/DDBJ whole genome shotgun (WGS) entry which is preliminary data.</text>
</comment>
<protein>
    <recommendedName>
        <fullName evidence="1">RNA-directed DNA polymerase</fullName>
        <ecNumber evidence="1">2.7.7.49</ecNumber>
    </recommendedName>
</protein>
<sequence>MYPRSRPRFKYQKKCVFGVRQITILGHVVSEDGIKPDPENVRAVKNFPVPKNVHDVRRFLGLCSYYRRFIKNFCYRAQPLQELLKGDSKFAWGLDQTKSFENLKTALISDPILRLFDEEAPTEMHTDASGYGLGAVLVQIQKEKERVIAYASNTLTKAEKNYSTTERKCLAAVWAITKFHPYLYGRFFKIVTDHHSLCWLTGLKDPAGKLARWALRLQEYNFEIPYKSGKKHKDANSLS</sequence>
<dbReference type="Pfam" id="PF17917">
    <property type="entry name" value="RT_RNaseH"/>
    <property type="match status" value="1"/>
</dbReference>
<dbReference type="InterPro" id="IPR041373">
    <property type="entry name" value="RT_RNaseH"/>
</dbReference>
<evidence type="ECO:0000256" key="4">
    <source>
        <dbReference type="ARBA" id="ARBA00022722"/>
    </source>
</evidence>
<keyword evidence="2" id="KW-0808">Transferase</keyword>
<evidence type="ECO:0000256" key="7">
    <source>
        <dbReference type="ARBA" id="ARBA00022918"/>
    </source>
</evidence>
<keyword evidence="6" id="KW-0378">Hydrolase</keyword>
<dbReference type="Proteomes" id="UP000499080">
    <property type="component" value="Unassembled WGS sequence"/>
</dbReference>
<evidence type="ECO:0000259" key="8">
    <source>
        <dbReference type="Pfam" id="PF17917"/>
    </source>
</evidence>
<gene>
    <name evidence="9" type="primary">pol_4012</name>
    <name evidence="9" type="ORF">AVEN_149245_1</name>
</gene>
<dbReference type="OrthoDB" id="7305312at2759"/>
<evidence type="ECO:0000256" key="1">
    <source>
        <dbReference type="ARBA" id="ARBA00012493"/>
    </source>
</evidence>
<dbReference type="FunFam" id="3.30.70.270:FF:000020">
    <property type="entry name" value="Transposon Tf2-6 polyprotein-like Protein"/>
    <property type="match status" value="1"/>
</dbReference>
<dbReference type="CDD" id="cd09274">
    <property type="entry name" value="RNase_HI_RT_Ty3"/>
    <property type="match status" value="1"/>
</dbReference>
<evidence type="ECO:0000256" key="2">
    <source>
        <dbReference type="ARBA" id="ARBA00022679"/>
    </source>
</evidence>
<dbReference type="EC" id="2.7.7.49" evidence="1"/>
<accession>A0A4Y1ZNR0</accession>
<evidence type="ECO:0000313" key="9">
    <source>
        <dbReference type="EMBL" id="GBL59734.1"/>
    </source>
</evidence>
<keyword evidence="5" id="KW-0255">Endonuclease</keyword>
<name>A0A4Y1ZNR0_ARAVE</name>
<keyword evidence="3" id="KW-0548">Nucleotidyltransferase</keyword>
<feature type="domain" description="Reverse transcriptase RNase H-like" evidence="8">
    <location>
        <begin position="117"/>
        <end position="220"/>
    </location>
</feature>
<keyword evidence="10" id="KW-1185">Reference proteome</keyword>
<dbReference type="Gene3D" id="3.30.70.270">
    <property type="match status" value="1"/>
</dbReference>
<dbReference type="PANTHER" id="PTHR37984:SF5">
    <property type="entry name" value="PROTEIN NYNRIN-LIKE"/>
    <property type="match status" value="1"/>
</dbReference>
<keyword evidence="4" id="KW-0540">Nuclease</keyword>
<dbReference type="PANTHER" id="PTHR37984">
    <property type="entry name" value="PROTEIN CBG26694"/>
    <property type="match status" value="1"/>
</dbReference>
<evidence type="ECO:0000256" key="5">
    <source>
        <dbReference type="ARBA" id="ARBA00022759"/>
    </source>
</evidence>
<proteinExistence type="predicted"/>
<dbReference type="AlphaFoldDB" id="A0A4Y1ZNR0"/>
<dbReference type="EMBL" id="BGPR01076168">
    <property type="protein sequence ID" value="GBL59734.1"/>
    <property type="molecule type" value="Genomic_DNA"/>
</dbReference>
<dbReference type="InterPro" id="IPR050951">
    <property type="entry name" value="Retrovirus_Pol_polyprotein"/>
</dbReference>
<dbReference type="InterPro" id="IPR043502">
    <property type="entry name" value="DNA/RNA_pol_sf"/>
</dbReference>
<dbReference type="FunFam" id="3.10.20.370:FF:000001">
    <property type="entry name" value="Retrovirus-related Pol polyprotein from transposon 17.6-like protein"/>
    <property type="match status" value="1"/>
</dbReference>
<evidence type="ECO:0000256" key="6">
    <source>
        <dbReference type="ARBA" id="ARBA00022801"/>
    </source>
</evidence>
<dbReference type="SUPFAM" id="SSF56672">
    <property type="entry name" value="DNA/RNA polymerases"/>
    <property type="match status" value="1"/>
</dbReference>